<keyword evidence="3" id="KW-1185">Reference proteome</keyword>
<evidence type="ECO:0000313" key="3">
    <source>
        <dbReference type="Proteomes" id="UP000291343"/>
    </source>
</evidence>
<evidence type="ECO:0000313" key="2">
    <source>
        <dbReference type="EMBL" id="RZF41862.1"/>
    </source>
</evidence>
<feature type="compositionally biased region" description="Acidic residues" evidence="1">
    <location>
        <begin position="90"/>
        <end position="101"/>
    </location>
</feature>
<dbReference type="Proteomes" id="UP000291343">
    <property type="component" value="Unassembled WGS sequence"/>
</dbReference>
<protein>
    <submittedName>
        <fullName evidence="2">Uncharacterized protein</fullName>
    </submittedName>
</protein>
<organism evidence="2 3">
    <name type="scientific">Laodelphax striatellus</name>
    <name type="common">Small brown planthopper</name>
    <name type="synonym">Delphax striatella</name>
    <dbReference type="NCBI Taxonomy" id="195883"/>
    <lineage>
        <taxon>Eukaryota</taxon>
        <taxon>Metazoa</taxon>
        <taxon>Ecdysozoa</taxon>
        <taxon>Arthropoda</taxon>
        <taxon>Hexapoda</taxon>
        <taxon>Insecta</taxon>
        <taxon>Pterygota</taxon>
        <taxon>Neoptera</taxon>
        <taxon>Paraneoptera</taxon>
        <taxon>Hemiptera</taxon>
        <taxon>Auchenorrhyncha</taxon>
        <taxon>Fulgoroidea</taxon>
        <taxon>Delphacidae</taxon>
        <taxon>Criomorphinae</taxon>
        <taxon>Laodelphax</taxon>
    </lineage>
</organism>
<comment type="caution">
    <text evidence="2">The sequence shown here is derived from an EMBL/GenBank/DDBJ whole genome shotgun (WGS) entry which is preliminary data.</text>
</comment>
<feature type="compositionally biased region" description="Low complexity" evidence="1">
    <location>
        <begin position="23"/>
        <end position="79"/>
    </location>
</feature>
<dbReference type="AlphaFoldDB" id="A0A482X846"/>
<feature type="compositionally biased region" description="Polar residues" evidence="1">
    <location>
        <begin position="229"/>
        <end position="246"/>
    </location>
</feature>
<feature type="region of interest" description="Disordered" evidence="1">
    <location>
        <begin position="229"/>
        <end position="270"/>
    </location>
</feature>
<accession>A0A482X846</accession>
<feature type="region of interest" description="Disordered" evidence="1">
    <location>
        <begin position="1"/>
        <end position="107"/>
    </location>
</feature>
<dbReference type="OrthoDB" id="6657230at2759"/>
<gene>
    <name evidence="2" type="ORF">LSTR_LSTR005324</name>
</gene>
<proteinExistence type="predicted"/>
<name>A0A482X846_LAOST</name>
<dbReference type="InParanoid" id="A0A482X846"/>
<dbReference type="EMBL" id="QKKF02016138">
    <property type="protein sequence ID" value="RZF41862.1"/>
    <property type="molecule type" value="Genomic_DNA"/>
</dbReference>
<feature type="compositionally biased region" description="Basic and acidic residues" evidence="1">
    <location>
        <begin position="247"/>
        <end position="261"/>
    </location>
</feature>
<reference evidence="2 3" key="1">
    <citation type="journal article" date="2017" name="Gigascience">
        <title>Genome sequence of the small brown planthopper, Laodelphax striatellus.</title>
        <authorList>
            <person name="Zhu J."/>
            <person name="Jiang F."/>
            <person name="Wang X."/>
            <person name="Yang P."/>
            <person name="Bao Y."/>
            <person name="Zhao W."/>
            <person name="Wang W."/>
            <person name="Lu H."/>
            <person name="Wang Q."/>
            <person name="Cui N."/>
            <person name="Li J."/>
            <person name="Chen X."/>
            <person name="Luo L."/>
            <person name="Yu J."/>
            <person name="Kang L."/>
            <person name="Cui F."/>
        </authorList>
    </citation>
    <scope>NUCLEOTIDE SEQUENCE [LARGE SCALE GENOMIC DNA]</scope>
    <source>
        <strain evidence="2">Lst14</strain>
    </source>
</reference>
<sequence length="361" mass="37975">MSSEEETGADEPRRASRGVSPTGSHCSQASSGSGSSSSSSSSAAVAAAAAMLRADSGAAAAVKQSASAADVRGSSSSSSTRAHLHAPGSDNDDSDSEPDNADPDHFLSKGAFLLTPSHELNMEKASAICEKMNFKGLYSLTKTATGILFKFAEPDDYQATFKKGFHKVTGARFYKKIPIPCRPQKTFVVFVLDVPEEVPEEDIRHSLYKFQSIVEVARLYTSTSGGIVTSPSGSSIPQLISGNTSQPEKRGGKDIQGDKGSELTNPGGPPPIIRVTLASLEECNILLQNGLDFYGATFFPTEPAAGFGLGRSAGRKSITNNSRLIDAMTAASHRVRDVLPVFDAAGFSKIPPPSTKTVKPR</sequence>
<evidence type="ECO:0000256" key="1">
    <source>
        <dbReference type="SAM" id="MobiDB-lite"/>
    </source>
</evidence>